<gene>
    <name evidence="1" type="ORF">FWK35_00017591</name>
</gene>
<evidence type="ECO:0000313" key="2">
    <source>
        <dbReference type="Proteomes" id="UP000478052"/>
    </source>
</evidence>
<dbReference type="Proteomes" id="UP000478052">
    <property type="component" value="Unassembled WGS sequence"/>
</dbReference>
<dbReference type="AlphaFoldDB" id="A0A6G0YGX5"/>
<keyword evidence="2" id="KW-1185">Reference proteome</keyword>
<dbReference type="OrthoDB" id="6620728at2759"/>
<name>A0A6G0YGX5_APHCR</name>
<comment type="caution">
    <text evidence="1">The sequence shown here is derived from an EMBL/GenBank/DDBJ whole genome shotgun (WGS) entry which is preliminary data.</text>
</comment>
<accession>A0A6G0YGX5</accession>
<evidence type="ECO:0000313" key="1">
    <source>
        <dbReference type="EMBL" id="KAF0755754.1"/>
    </source>
</evidence>
<organism evidence="1 2">
    <name type="scientific">Aphis craccivora</name>
    <name type="common">Cowpea aphid</name>
    <dbReference type="NCBI Taxonomy" id="307492"/>
    <lineage>
        <taxon>Eukaryota</taxon>
        <taxon>Metazoa</taxon>
        <taxon>Ecdysozoa</taxon>
        <taxon>Arthropoda</taxon>
        <taxon>Hexapoda</taxon>
        <taxon>Insecta</taxon>
        <taxon>Pterygota</taxon>
        <taxon>Neoptera</taxon>
        <taxon>Paraneoptera</taxon>
        <taxon>Hemiptera</taxon>
        <taxon>Sternorrhyncha</taxon>
        <taxon>Aphidomorpha</taxon>
        <taxon>Aphidoidea</taxon>
        <taxon>Aphididae</taxon>
        <taxon>Aphidini</taxon>
        <taxon>Aphis</taxon>
        <taxon>Aphis</taxon>
    </lineage>
</organism>
<dbReference type="EMBL" id="VUJU01004029">
    <property type="protein sequence ID" value="KAF0755754.1"/>
    <property type="molecule type" value="Genomic_DNA"/>
</dbReference>
<protein>
    <submittedName>
        <fullName evidence="1">Uncharacterized protein</fullName>
    </submittedName>
</protein>
<reference evidence="1 2" key="1">
    <citation type="submission" date="2019-08" db="EMBL/GenBank/DDBJ databases">
        <title>Whole genome of Aphis craccivora.</title>
        <authorList>
            <person name="Voronova N.V."/>
            <person name="Shulinski R.S."/>
            <person name="Bandarenka Y.V."/>
            <person name="Zhorov D.G."/>
            <person name="Warner D."/>
        </authorList>
    </citation>
    <scope>NUCLEOTIDE SEQUENCE [LARGE SCALE GENOMIC DNA]</scope>
    <source>
        <strain evidence="1">180601</strain>
        <tissue evidence="1">Whole Body</tissue>
    </source>
</reference>
<sequence>MSASLDPRSPHPLDVEIYHRLVVFVLQEAILVNSPKAPTNGAQISGVDIQSVPPSRPLRRTTIVKRTVSRKPTSVAQEPLPPPPPKYPYLTAVKDKLWNTWEEINRDAIGKLTTRAIRNAIGNVLADDLFWSTATATVKRRGKITNDSERADKKIQTCNAITSIMTSPNSMQGFKDVVNEVYGTVTNMHSDVGVEALKLATEMVNTGEVTNGLDMITDVVKKINLSPDMLRMGFNMFHKTLNLGGVMNMSGGMAKGLMSITSRFKK</sequence>
<proteinExistence type="predicted"/>